<name>A0A314KRR3_NICAT</name>
<evidence type="ECO:0000313" key="3">
    <source>
        <dbReference type="Proteomes" id="UP000187609"/>
    </source>
</evidence>
<gene>
    <name evidence="2" type="ORF">A4A49_51950</name>
</gene>
<feature type="compositionally biased region" description="Low complexity" evidence="1">
    <location>
        <begin position="139"/>
        <end position="163"/>
    </location>
</feature>
<dbReference type="GO" id="GO:0008270">
    <property type="term" value="F:zinc ion binding"/>
    <property type="evidence" value="ECO:0007669"/>
    <property type="project" value="InterPro"/>
</dbReference>
<feature type="region of interest" description="Disordered" evidence="1">
    <location>
        <begin position="111"/>
        <end position="163"/>
    </location>
</feature>
<protein>
    <recommendedName>
        <fullName evidence="4">CCHC-type domain-containing protein</fullName>
    </recommendedName>
</protein>
<dbReference type="EMBL" id="MJEQ01001199">
    <property type="protein sequence ID" value="OIT31777.1"/>
    <property type="molecule type" value="Genomic_DNA"/>
</dbReference>
<proteinExistence type="predicted"/>
<dbReference type="Proteomes" id="UP000187609">
    <property type="component" value="Unassembled WGS sequence"/>
</dbReference>
<dbReference type="InterPro" id="IPR036875">
    <property type="entry name" value="Znf_CCHC_sf"/>
</dbReference>
<dbReference type="GO" id="GO:0003676">
    <property type="term" value="F:nucleic acid binding"/>
    <property type="evidence" value="ECO:0007669"/>
    <property type="project" value="InterPro"/>
</dbReference>
<reference evidence="2" key="1">
    <citation type="submission" date="2016-11" db="EMBL/GenBank/DDBJ databases">
        <title>The genome of Nicotiana attenuata.</title>
        <authorList>
            <person name="Xu S."/>
            <person name="Brockmoeller T."/>
            <person name="Gaquerel E."/>
            <person name="Navarro A."/>
            <person name="Kuhl H."/>
            <person name="Gase K."/>
            <person name="Ling Z."/>
            <person name="Zhou W."/>
            <person name="Kreitzer C."/>
            <person name="Stanke M."/>
            <person name="Tang H."/>
            <person name="Lyons E."/>
            <person name="Pandey P."/>
            <person name="Pandey S.P."/>
            <person name="Timmermann B."/>
            <person name="Baldwin I.T."/>
        </authorList>
    </citation>
    <scope>NUCLEOTIDE SEQUENCE [LARGE SCALE GENOMIC DNA]</scope>
    <source>
        <strain evidence="2">UT</strain>
    </source>
</reference>
<evidence type="ECO:0008006" key="4">
    <source>
        <dbReference type="Google" id="ProtNLM"/>
    </source>
</evidence>
<evidence type="ECO:0000256" key="1">
    <source>
        <dbReference type="SAM" id="MobiDB-lite"/>
    </source>
</evidence>
<accession>A0A314KRR3</accession>
<keyword evidence="3" id="KW-1185">Reference proteome</keyword>
<dbReference type="SUPFAM" id="SSF57756">
    <property type="entry name" value="Retrovirus zinc finger-like domains"/>
    <property type="match status" value="1"/>
</dbReference>
<dbReference type="Gramene" id="OIT31777">
    <property type="protein sequence ID" value="OIT31777"/>
    <property type="gene ID" value="A4A49_51950"/>
</dbReference>
<sequence length="163" mass="17689">MKVYQDNLAKSTKCTPRWNGETGYEIEDPKYKHVVSLVNMTCNCRAWQLTNVCRACHTLHIGIKDAWHTKKNKKREETEHPKSGKLSRRGMEMTCSLCGICGHNKRGCPSKKTGAGNDVPTGTPLSVVGRGRGRGNGRGTSTTTTSSSQSARGRGVAAIGRGV</sequence>
<evidence type="ECO:0000313" key="2">
    <source>
        <dbReference type="EMBL" id="OIT31777.1"/>
    </source>
</evidence>
<organism evidence="2 3">
    <name type="scientific">Nicotiana attenuata</name>
    <name type="common">Coyote tobacco</name>
    <dbReference type="NCBI Taxonomy" id="49451"/>
    <lineage>
        <taxon>Eukaryota</taxon>
        <taxon>Viridiplantae</taxon>
        <taxon>Streptophyta</taxon>
        <taxon>Embryophyta</taxon>
        <taxon>Tracheophyta</taxon>
        <taxon>Spermatophyta</taxon>
        <taxon>Magnoliopsida</taxon>
        <taxon>eudicotyledons</taxon>
        <taxon>Gunneridae</taxon>
        <taxon>Pentapetalae</taxon>
        <taxon>asterids</taxon>
        <taxon>lamiids</taxon>
        <taxon>Solanales</taxon>
        <taxon>Solanaceae</taxon>
        <taxon>Nicotianoideae</taxon>
        <taxon>Nicotianeae</taxon>
        <taxon>Nicotiana</taxon>
    </lineage>
</organism>
<dbReference type="AlphaFoldDB" id="A0A314KRR3"/>
<comment type="caution">
    <text evidence="2">The sequence shown here is derived from an EMBL/GenBank/DDBJ whole genome shotgun (WGS) entry which is preliminary data.</text>
</comment>